<organism evidence="3 4">
    <name type="scientific">Apolygus lucorum</name>
    <name type="common">Small green plant bug</name>
    <name type="synonym">Lygocoris lucorum</name>
    <dbReference type="NCBI Taxonomy" id="248454"/>
    <lineage>
        <taxon>Eukaryota</taxon>
        <taxon>Metazoa</taxon>
        <taxon>Ecdysozoa</taxon>
        <taxon>Arthropoda</taxon>
        <taxon>Hexapoda</taxon>
        <taxon>Insecta</taxon>
        <taxon>Pterygota</taxon>
        <taxon>Neoptera</taxon>
        <taxon>Paraneoptera</taxon>
        <taxon>Hemiptera</taxon>
        <taxon>Heteroptera</taxon>
        <taxon>Panheteroptera</taxon>
        <taxon>Cimicomorpha</taxon>
        <taxon>Miridae</taxon>
        <taxon>Mirini</taxon>
        <taxon>Apolygus</taxon>
    </lineage>
</organism>
<name>A0A8S9XA66_APOLU</name>
<evidence type="ECO:0000313" key="3">
    <source>
        <dbReference type="EMBL" id="KAF6204445.1"/>
    </source>
</evidence>
<dbReference type="OrthoDB" id="10541641at2759"/>
<evidence type="ECO:0000313" key="4">
    <source>
        <dbReference type="Proteomes" id="UP000466442"/>
    </source>
</evidence>
<feature type="transmembrane region" description="Helical" evidence="2">
    <location>
        <begin position="161"/>
        <end position="183"/>
    </location>
</feature>
<feature type="region of interest" description="Disordered" evidence="1">
    <location>
        <begin position="64"/>
        <end position="88"/>
    </location>
</feature>
<keyword evidence="2" id="KW-0812">Transmembrane</keyword>
<keyword evidence="4" id="KW-1185">Reference proteome</keyword>
<dbReference type="AlphaFoldDB" id="A0A8S9XA66"/>
<dbReference type="EMBL" id="WIXP02000010">
    <property type="protein sequence ID" value="KAF6204445.1"/>
    <property type="molecule type" value="Genomic_DNA"/>
</dbReference>
<dbReference type="Proteomes" id="UP000466442">
    <property type="component" value="Unassembled WGS sequence"/>
</dbReference>
<comment type="caution">
    <text evidence="3">The sequence shown here is derived from an EMBL/GenBank/DDBJ whole genome shotgun (WGS) entry which is preliminary data.</text>
</comment>
<reference evidence="3" key="1">
    <citation type="journal article" date="2021" name="Mol. Ecol. Resour.">
        <title>Apolygus lucorum genome provides insights into omnivorousness and mesophyll feeding.</title>
        <authorList>
            <person name="Liu Y."/>
            <person name="Liu H."/>
            <person name="Wang H."/>
            <person name="Huang T."/>
            <person name="Liu B."/>
            <person name="Yang B."/>
            <person name="Yin L."/>
            <person name="Li B."/>
            <person name="Zhang Y."/>
            <person name="Zhang S."/>
            <person name="Jiang F."/>
            <person name="Zhang X."/>
            <person name="Ren Y."/>
            <person name="Wang B."/>
            <person name="Wang S."/>
            <person name="Lu Y."/>
            <person name="Wu K."/>
            <person name="Fan W."/>
            <person name="Wang G."/>
        </authorList>
    </citation>
    <scope>NUCLEOTIDE SEQUENCE</scope>
    <source>
        <strain evidence="3">12Hb</strain>
    </source>
</reference>
<protein>
    <submittedName>
        <fullName evidence="3">Uncharacterized protein</fullName>
    </submittedName>
</protein>
<keyword evidence="2" id="KW-1133">Transmembrane helix</keyword>
<evidence type="ECO:0000256" key="2">
    <source>
        <dbReference type="SAM" id="Phobius"/>
    </source>
</evidence>
<feature type="transmembrane region" description="Helical" evidence="2">
    <location>
        <begin position="129"/>
        <end position="146"/>
    </location>
</feature>
<proteinExistence type="predicted"/>
<keyword evidence="2" id="KW-0472">Membrane</keyword>
<feature type="region of interest" description="Disordered" evidence="1">
    <location>
        <begin position="201"/>
        <end position="237"/>
    </location>
</feature>
<evidence type="ECO:0000256" key="1">
    <source>
        <dbReference type="SAM" id="MobiDB-lite"/>
    </source>
</evidence>
<accession>A0A8S9XA66</accession>
<gene>
    <name evidence="3" type="ORF">GE061_002786</name>
</gene>
<sequence length="245" mass="27470">MTATQRNMRQRKYGCYIFPYRVDPRSAKIWIATWSGLRGTTYHHYKQPSTILYCGSGRRWGAGGNKSSSPPLSSSAQHSLDIPESSTPQACGVLNNERIRSPTRVEVDSSLYLESPDDALLPPPKKLSLFNYLLLVAITNTSIVFVKKKLMGNNDENFSDILVFLGTINLGLSFLFFVLPFFWSSFTSWWGNLSKGHQAPMEVTVSPPPRLPEAPPREQEAPPPPYHIAVDSSTPPPSYFDIFDK</sequence>